<dbReference type="EMBL" id="KN293993">
    <property type="protein sequence ID" value="EEH37885.1"/>
    <property type="molecule type" value="Genomic_DNA"/>
</dbReference>
<name>C1GQL1_PARBA</name>
<dbReference type="HOGENOM" id="CLU_2868259_0_0_1"/>
<evidence type="ECO:0000313" key="2">
    <source>
        <dbReference type="EMBL" id="EEH37885.1"/>
    </source>
</evidence>
<gene>
    <name evidence="2" type="ORF">PAAG_00806</name>
</gene>
<feature type="compositionally biased region" description="Low complexity" evidence="1">
    <location>
        <begin position="21"/>
        <end position="33"/>
    </location>
</feature>
<dbReference type="KEGG" id="pbl:PAAG_00806"/>
<dbReference type="VEuPathDB" id="FungiDB:PAAG_00806"/>
<evidence type="ECO:0000256" key="1">
    <source>
        <dbReference type="SAM" id="MobiDB-lite"/>
    </source>
</evidence>
<reference evidence="2 3" key="1">
    <citation type="journal article" date="2011" name="PLoS Genet.">
        <title>Comparative genomic analysis of human fungal pathogens causing paracoccidioidomycosis.</title>
        <authorList>
            <person name="Desjardins C.A."/>
            <person name="Champion M.D."/>
            <person name="Holder J.W."/>
            <person name="Muszewska A."/>
            <person name="Goldberg J."/>
            <person name="Bailao A.M."/>
            <person name="Brigido M.M."/>
            <person name="Ferreira M.E."/>
            <person name="Garcia A.M."/>
            <person name="Grynberg M."/>
            <person name="Gujja S."/>
            <person name="Heiman D.I."/>
            <person name="Henn M.R."/>
            <person name="Kodira C.D."/>
            <person name="Leon-Narvaez H."/>
            <person name="Longo L.V."/>
            <person name="Ma L.J."/>
            <person name="Malavazi I."/>
            <person name="Matsuo A.L."/>
            <person name="Morais F.V."/>
            <person name="Pereira M."/>
            <person name="Rodriguez-Brito S."/>
            <person name="Sakthikumar S."/>
            <person name="Salem-Izacc S.M."/>
            <person name="Sykes S.M."/>
            <person name="Teixeira M.M."/>
            <person name="Vallejo M.C."/>
            <person name="Walter M.E."/>
            <person name="Yandava C."/>
            <person name="Young S."/>
            <person name="Zeng Q."/>
            <person name="Zucker J."/>
            <person name="Felipe M.S."/>
            <person name="Goldman G.H."/>
            <person name="Haas B.J."/>
            <person name="McEwen J.G."/>
            <person name="Nino-Vega G."/>
            <person name="Puccia R."/>
            <person name="San-Blas G."/>
            <person name="Soares C.M."/>
            <person name="Birren B.W."/>
            <person name="Cuomo C.A."/>
        </authorList>
    </citation>
    <scope>NUCLEOTIDE SEQUENCE [LARGE SCALE GENOMIC DNA]</scope>
    <source>
        <strain evidence="3">ATCC MYA-826 / Pb01</strain>
    </source>
</reference>
<proteinExistence type="predicted"/>
<sequence length="64" mass="6723">MSFRQKRLVTAGPMGHGPWRASQPSPGAAGSPSAFDQAGFLAIAVGLTLRAKTPSLREYHTVDA</sequence>
<keyword evidence="3" id="KW-1185">Reference proteome</keyword>
<evidence type="ECO:0000313" key="3">
    <source>
        <dbReference type="Proteomes" id="UP000002059"/>
    </source>
</evidence>
<protein>
    <submittedName>
        <fullName evidence="2">Uncharacterized protein</fullName>
    </submittedName>
</protein>
<dbReference type="Proteomes" id="UP000002059">
    <property type="component" value="Partially assembled WGS sequence"/>
</dbReference>
<feature type="region of interest" description="Disordered" evidence="1">
    <location>
        <begin position="1"/>
        <end position="33"/>
    </location>
</feature>
<dbReference type="AlphaFoldDB" id="C1GQL1"/>
<dbReference type="RefSeq" id="XP_002796947.1">
    <property type="nucleotide sequence ID" value="XM_002796901.1"/>
</dbReference>
<dbReference type="GeneID" id="9100382"/>
<accession>C1GQL1</accession>
<organism evidence="2 3">
    <name type="scientific">Paracoccidioides lutzii (strain ATCC MYA-826 / Pb01)</name>
    <name type="common">Paracoccidioides brasiliensis</name>
    <dbReference type="NCBI Taxonomy" id="502779"/>
    <lineage>
        <taxon>Eukaryota</taxon>
        <taxon>Fungi</taxon>
        <taxon>Dikarya</taxon>
        <taxon>Ascomycota</taxon>
        <taxon>Pezizomycotina</taxon>
        <taxon>Eurotiomycetes</taxon>
        <taxon>Eurotiomycetidae</taxon>
        <taxon>Onygenales</taxon>
        <taxon>Ajellomycetaceae</taxon>
        <taxon>Paracoccidioides</taxon>
    </lineage>
</organism>